<proteinExistence type="predicted"/>
<accession>A0ABP8X164</accession>
<gene>
    <name evidence="1" type="ORF">GCM10023226_40670</name>
</gene>
<dbReference type="RefSeq" id="WP_345271734.1">
    <property type="nucleotide sequence ID" value="NZ_BAABIM010000005.1"/>
</dbReference>
<dbReference type="Proteomes" id="UP001500621">
    <property type="component" value="Unassembled WGS sequence"/>
</dbReference>
<sequence>MTRLSSKDATAVTVPIASSEADAGGGFTAIASTASIDRDGEVIAVGAFNPLPATVPVHADHVASVDTIVGRARPRYDAGRLLVDVTLGSGAREQDVRRKIREGLLDSVSIVFIGHRWEIIEGVRTCTAGELLAVDVVTVPSQRDARILGVRSMSTPAADPLASVRALRRLVLAADAEIVQAKAALMLARHATADGTPPLRHASPSTAPPAWDAHVIHALTPNT</sequence>
<keyword evidence="2" id="KW-1185">Reference proteome</keyword>
<reference evidence="2" key="1">
    <citation type="journal article" date="2019" name="Int. J. Syst. Evol. Microbiol.">
        <title>The Global Catalogue of Microorganisms (GCM) 10K type strain sequencing project: providing services to taxonomists for standard genome sequencing and annotation.</title>
        <authorList>
            <consortium name="The Broad Institute Genomics Platform"/>
            <consortium name="The Broad Institute Genome Sequencing Center for Infectious Disease"/>
            <person name="Wu L."/>
            <person name="Ma J."/>
        </authorList>
    </citation>
    <scope>NUCLEOTIDE SEQUENCE [LARGE SCALE GENOMIC DNA]</scope>
    <source>
        <strain evidence="2">JCM 18127</strain>
    </source>
</reference>
<evidence type="ECO:0000313" key="2">
    <source>
        <dbReference type="Proteomes" id="UP001500621"/>
    </source>
</evidence>
<name>A0ABP8X164_9ACTN</name>
<evidence type="ECO:0000313" key="1">
    <source>
        <dbReference type="EMBL" id="GAA4698036.1"/>
    </source>
</evidence>
<comment type="caution">
    <text evidence="1">The sequence shown here is derived from an EMBL/GenBank/DDBJ whole genome shotgun (WGS) entry which is preliminary data.</text>
</comment>
<organism evidence="1 2">
    <name type="scientific">Nocardioides nanhaiensis</name>
    <dbReference type="NCBI Taxonomy" id="1476871"/>
    <lineage>
        <taxon>Bacteria</taxon>
        <taxon>Bacillati</taxon>
        <taxon>Actinomycetota</taxon>
        <taxon>Actinomycetes</taxon>
        <taxon>Propionibacteriales</taxon>
        <taxon>Nocardioidaceae</taxon>
        <taxon>Nocardioides</taxon>
    </lineage>
</organism>
<protein>
    <submittedName>
        <fullName evidence="1">Uncharacterized protein</fullName>
    </submittedName>
</protein>
<dbReference type="EMBL" id="BAABIM010000005">
    <property type="protein sequence ID" value="GAA4698036.1"/>
    <property type="molecule type" value="Genomic_DNA"/>
</dbReference>